<dbReference type="RefSeq" id="WP_276236500.1">
    <property type="nucleotide sequence ID" value="NZ_CP119989.1"/>
</dbReference>
<comment type="similarity">
    <text evidence="2">Belongs to the methyl-accepting chemotaxis (MCP) protein family.</text>
</comment>
<organism evidence="8 9">
    <name type="scientific">Halobaculum marinum</name>
    <dbReference type="NCBI Taxonomy" id="3031996"/>
    <lineage>
        <taxon>Archaea</taxon>
        <taxon>Methanobacteriati</taxon>
        <taxon>Methanobacteriota</taxon>
        <taxon>Stenosarchaea group</taxon>
        <taxon>Halobacteria</taxon>
        <taxon>Halobacteriales</taxon>
        <taxon>Haloferacaceae</taxon>
        <taxon>Halobaculum</taxon>
    </lineage>
</organism>
<dbReference type="SUPFAM" id="SSF58104">
    <property type="entry name" value="Methyl-accepting chemotaxis protein (MCP) signaling domain"/>
    <property type="match status" value="1"/>
</dbReference>
<evidence type="ECO:0000256" key="5">
    <source>
        <dbReference type="SAM" id="Phobius"/>
    </source>
</evidence>
<dbReference type="GO" id="GO:0007165">
    <property type="term" value="P:signal transduction"/>
    <property type="evidence" value="ECO:0007669"/>
    <property type="project" value="UniProtKB-KW"/>
</dbReference>
<dbReference type="SMART" id="SM00304">
    <property type="entry name" value="HAMP"/>
    <property type="match status" value="3"/>
</dbReference>
<sequence>MTADADARDDGSGGVDDGPSGWTARLVPDALRATYLRKFAVLTLATLVVVAGAGVVLQGEVAAELRAQKHAELQTNAQLEASDISGWLASQRQTTRLLADATAPYVGSDDIESYLGGQILTLPDTTRAIHYANANTGEVIESTSPSRVGTTYSHTALVFNTDDDVVMGVPYERDGEQLIGFASLVPGTERAVIVTVDAASVAEGFHSSVEGGETQVVEVDSGTVVFSSVADQVFTQYDGNQTMVASWETENGTHETNATVLGYAPVEGTDWVVVESAPQANAYALAQTVQTQFLILVGLALAGFVVIGGTIGRSTGRTLRSLAQQADALAAGRLDGEADAGDTDRIDEVGRMQQNFAAVSDYVRDAADQADAVASREFDAPAMERDVPGRLGESLASMATDLESLLAEMAATNEALRSAAESYGDGMDRAADGDLSVRLDDDVDNEAMARVARRFNEMLAELAATIGQVESVAGSVARASEEADVGVSRAERAASEVADSVAEISVGAGEQSSHIDRLTGEMGNLSAAVEEVASTADDVAQRSAAAAERGEHGADLASAAVEEMDAIESTTAQTADAVRDLDDDVGEIGEIVDLIDGIAEQTNTLALNASIEAARAGAEGEGFAVVAEEVKSLATETREATTRIAALVEEVQASTAGAVSDIEETSERVEEGATTIEAGLDALGDVVEAVERSNEGVQTISTAADEQAATAEEVVAMADEVATVSEETAAEAQSVSTAADDQAASLDQVSSELDRLSTRAAELDRLTDEFTTAVDAEEAATGSTGSVDSVDSVDASATADGNDSGAQTAQTDGGDPR</sequence>
<comment type="caution">
    <text evidence="8">The sequence shown here is derived from an EMBL/GenBank/DDBJ whole genome shotgun (WGS) entry which is preliminary data.</text>
</comment>
<accession>A0ABD5WRX5</accession>
<feature type="domain" description="HAMP" evidence="7">
    <location>
        <begin position="425"/>
        <end position="467"/>
    </location>
</feature>
<gene>
    <name evidence="8" type="ORF">ACFQKD_01760</name>
</gene>
<dbReference type="PANTHER" id="PTHR32089">
    <property type="entry name" value="METHYL-ACCEPTING CHEMOTAXIS PROTEIN MCPB"/>
    <property type="match status" value="1"/>
</dbReference>
<dbReference type="PROSITE" id="PS50885">
    <property type="entry name" value="HAMP"/>
    <property type="match status" value="2"/>
</dbReference>
<dbReference type="PRINTS" id="PR00260">
    <property type="entry name" value="CHEMTRNSDUCR"/>
</dbReference>
<reference evidence="8 9" key="1">
    <citation type="journal article" date="2019" name="Int. J. Syst. Evol. Microbiol.">
        <title>The Global Catalogue of Microorganisms (GCM) 10K type strain sequencing project: providing services to taxonomists for standard genome sequencing and annotation.</title>
        <authorList>
            <consortium name="The Broad Institute Genomics Platform"/>
            <consortium name="The Broad Institute Genome Sequencing Center for Infectious Disease"/>
            <person name="Wu L."/>
            <person name="Ma J."/>
        </authorList>
    </citation>
    <scope>NUCLEOTIDE SEQUENCE [LARGE SCALE GENOMIC DNA]</scope>
    <source>
        <strain evidence="8 9">DT55</strain>
    </source>
</reference>
<dbReference type="Proteomes" id="UP001596388">
    <property type="component" value="Unassembled WGS sequence"/>
</dbReference>
<dbReference type="Gene3D" id="6.10.340.10">
    <property type="match status" value="1"/>
</dbReference>
<evidence type="ECO:0000259" key="6">
    <source>
        <dbReference type="PROSITE" id="PS50111"/>
    </source>
</evidence>
<feature type="region of interest" description="Disordered" evidence="4">
    <location>
        <begin position="1"/>
        <end position="20"/>
    </location>
</feature>
<dbReference type="EMBL" id="JBHTAG010000002">
    <property type="protein sequence ID" value="MFC7096016.1"/>
    <property type="molecule type" value="Genomic_DNA"/>
</dbReference>
<evidence type="ECO:0000256" key="4">
    <source>
        <dbReference type="SAM" id="MobiDB-lite"/>
    </source>
</evidence>
<evidence type="ECO:0000256" key="2">
    <source>
        <dbReference type="ARBA" id="ARBA00029447"/>
    </source>
</evidence>
<keyword evidence="5" id="KW-1133">Transmembrane helix</keyword>
<dbReference type="GeneID" id="79270101"/>
<evidence type="ECO:0000313" key="9">
    <source>
        <dbReference type="Proteomes" id="UP001596388"/>
    </source>
</evidence>
<evidence type="ECO:0000259" key="7">
    <source>
        <dbReference type="PROSITE" id="PS50885"/>
    </source>
</evidence>
<dbReference type="PROSITE" id="PS50111">
    <property type="entry name" value="CHEMOTAXIS_TRANSDUC_2"/>
    <property type="match status" value="1"/>
</dbReference>
<dbReference type="SMART" id="SM00283">
    <property type="entry name" value="MA"/>
    <property type="match status" value="1"/>
</dbReference>
<keyword evidence="9" id="KW-1185">Reference proteome</keyword>
<proteinExistence type="inferred from homology"/>
<feature type="transmembrane region" description="Helical" evidence="5">
    <location>
        <begin position="293"/>
        <end position="312"/>
    </location>
</feature>
<dbReference type="InterPro" id="IPR004090">
    <property type="entry name" value="Chemotax_Me-accpt_rcpt"/>
</dbReference>
<feature type="transmembrane region" description="Helical" evidence="5">
    <location>
        <begin position="39"/>
        <end position="57"/>
    </location>
</feature>
<feature type="region of interest" description="Disordered" evidence="4">
    <location>
        <begin position="771"/>
        <end position="817"/>
    </location>
</feature>
<dbReference type="Gene3D" id="1.10.287.950">
    <property type="entry name" value="Methyl-accepting chemotaxis protein"/>
    <property type="match status" value="1"/>
</dbReference>
<dbReference type="PANTHER" id="PTHR32089:SF112">
    <property type="entry name" value="LYSOZYME-LIKE PROTEIN-RELATED"/>
    <property type="match status" value="1"/>
</dbReference>
<keyword evidence="5" id="KW-0472">Membrane</keyword>
<dbReference type="CDD" id="cd06225">
    <property type="entry name" value="HAMP"/>
    <property type="match status" value="1"/>
</dbReference>
<dbReference type="CDD" id="cd11386">
    <property type="entry name" value="MCP_signal"/>
    <property type="match status" value="1"/>
</dbReference>
<evidence type="ECO:0000256" key="1">
    <source>
        <dbReference type="ARBA" id="ARBA00023224"/>
    </source>
</evidence>
<evidence type="ECO:0000256" key="3">
    <source>
        <dbReference type="PROSITE-ProRule" id="PRU00284"/>
    </source>
</evidence>
<keyword evidence="1 3" id="KW-0807">Transducer</keyword>
<evidence type="ECO:0000313" key="8">
    <source>
        <dbReference type="EMBL" id="MFC7096016.1"/>
    </source>
</evidence>
<feature type="domain" description="Methyl-accepting transducer" evidence="6">
    <location>
        <begin position="486"/>
        <end position="722"/>
    </location>
</feature>
<dbReference type="InterPro" id="IPR004089">
    <property type="entry name" value="MCPsignal_dom"/>
</dbReference>
<feature type="domain" description="HAMP" evidence="7">
    <location>
        <begin position="313"/>
        <end position="368"/>
    </location>
</feature>
<feature type="compositionally biased region" description="Low complexity" evidence="4">
    <location>
        <begin position="781"/>
        <end position="801"/>
    </location>
</feature>
<feature type="compositionally biased region" description="Basic and acidic residues" evidence="4">
    <location>
        <begin position="1"/>
        <end position="11"/>
    </location>
</feature>
<dbReference type="Pfam" id="PF00015">
    <property type="entry name" value="MCPsignal"/>
    <property type="match status" value="1"/>
</dbReference>
<dbReference type="InterPro" id="IPR003660">
    <property type="entry name" value="HAMP_dom"/>
</dbReference>
<keyword evidence="5" id="KW-0812">Transmembrane</keyword>
<dbReference type="AlphaFoldDB" id="A0ABD5WRX5"/>
<protein>
    <submittedName>
        <fullName evidence="8">Methyl-accepting chemotaxis protein</fullName>
    </submittedName>
</protein>
<name>A0ABD5WRX5_9EURY</name>